<keyword evidence="1" id="KW-1133">Transmembrane helix</keyword>
<evidence type="ECO:0000313" key="2">
    <source>
        <dbReference type="EMBL" id="KOF75058.1"/>
    </source>
</evidence>
<gene>
    <name evidence="2" type="ORF">OCBIM_22035316mg</name>
</gene>
<dbReference type="EMBL" id="KQ422351">
    <property type="protein sequence ID" value="KOF75058.1"/>
    <property type="molecule type" value="Genomic_DNA"/>
</dbReference>
<evidence type="ECO:0000256" key="1">
    <source>
        <dbReference type="SAM" id="Phobius"/>
    </source>
</evidence>
<proteinExistence type="predicted"/>
<reference evidence="2" key="1">
    <citation type="submission" date="2015-07" db="EMBL/GenBank/DDBJ databases">
        <title>MeaNS - Measles Nucleotide Surveillance Program.</title>
        <authorList>
            <person name="Tran T."/>
            <person name="Druce J."/>
        </authorList>
    </citation>
    <scope>NUCLEOTIDE SEQUENCE</scope>
    <source>
        <strain evidence="2">UCB-OBI-ISO-001</strain>
        <tissue evidence="2">Gonad</tissue>
    </source>
</reference>
<keyword evidence="1" id="KW-0472">Membrane</keyword>
<name>A0A0L8GDM8_OCTBM</name>
<keyword evidence="1" id="KW-0812">Transmembrane</keyword>
<feature type="transmembrane region" description="Helical" evidence="1">
    <location>
        <begin position="20"/>
        <end position="39"/>
    </location>
</feature>
<sequence>MVNICIFHRVNLVPMYFKAILFYIRVNLVTMCYMVNLFISTSCILGRAGSINSHFPLCRNVYC</sequence>
<dbReference type="AlphaFoldDB" id="A0A0L8GDM8"/>
<accession>A0A0L8GDM8</accession>
<organism evidence="2">
    <name type="scientific">Octopus bimaculoides</name>
    <name type="common">California two-spotted octopus</name>
    <dbReference type="NCBI Taxonomy" id="37653"/>
    <lineage>
        <taxon>Eukaryota</taxon>
        <taxon>Metazoa</taxon>
        <taxon>Spiralia</taxon>
        <taxon>Lophotrochozoa</taxon>
        <taxon>Mollusca</taxon>
        <taxon>Cephalopoda</taxon>
        <taxon>Coleoidea</taxon>
        <taxon>Octopodiformes</taxon>
        <taxon>Octopoda</taxon>
        <taxon>Incirrata</taxon>
        <taxon>Octopodidae</taxon>
        <taxon>Octopus</taxon>
    </lineage>
</organism>
<protein>
    <submittedName>
        <fullName evidence="2">Uncharacterized protein</fullName>
    </submittedName>
</protein>